<name>A0A2S8HST0_BURCE</name>
<dbReference type="EMBL" id="PUIQ01000163">
    <property type="protein sequence ID" value="PQP05531.1"/>
    <property type="molecule type" value="Genomic_DNA"/>
</dbReference>
<organism evidence="2 3">
    <name type="scientific">Burkholderia cepacia</name>
    <name type="common">Pseudomonas cepacia</name>
    <dbReference type="NCBI Taxonomy" id="292"/>
    <lineage>
        <taxon>Bacteria</taxon>
        <taxon>Pseudomonadati</taxon>
        <taxon>Pseudomonadota</taxon>
        <taxon>Betaproteobacteria</taxon>
        <taxon>Burkholderiales</taxon>
        <taxon>Burkholderiaceae</taxon>
        <taxon>Burkholderia</taxon>
        <taxon>Burkholderia cepacia complex</taxon>
    </lineage>
</organism>
<dbReference type="AlphaFoldDB" id="A0A2S8HST0"/>
<protein>
    <recommendedName>
        <fullName evidence="1">DUF4145 domain-containing protein</fullName>
    </recommendedName>
</protein>
<evidence type="ECO:0000313" key="3">
    <source>
        <dbReference type="Proteomes" id="UP000238206"/>
    </source>
</evidence>
<sequence length="215" mass="23464">MERVAPELRRTAFTCPTCGAYAEMRWNQAQLGSSSLLPVYSAFCVACRNTSWWLEEVLPERGKIGRMMWPADVTAPLAHPDLYPDLRADFEEARSISKASPRGAAALLRLVIEKLVKELGAQGDNINAMIGDLVAKGLPVQVQQALDSVRVIGNNAVHAGKMDQADVEATVNQLFGLVNIIVEQQITQPKKIAELFGTLPEGARNGIEKRDGKPS</sequence>
<dbReference type="Pfam" id="PF13643">
    <property type="entry name" value="DUF4145"/>
    <property type="match status" value="1"/>
</dbReference>
<evidence type="ECO:0000259" key="1">
    <source>
        <dbReference type="Pfam" id="PF13643"/>
    </source>
</evidence>
<gene>
    <name evidence="2" type="ORF">C5615_38715</name>
</gene>
<accession>A0A2S8HST0</accession>
<feature type="domain" description="DUF4145" evidence="1">
    <location>
        <begin position="91"/>
        <end position="171"/>
    </location>
</feature>
<comment type="caution">
    <text evidence="2">The sequence shown here is derived from an EMBL/GenBank/DDBJ whole genome shotgun (WGS) entry which is preliminary data.</text>
</comment>
<reference evidence="2 3" key="1">
    <citation type="submission" date="2018-02" db="EMBL/GenBank/DDBJ databases">
        <title>Draft genome sequencing of Burkholderia cepacia Y14-15.</title>
        <authorList>
            <person name="Zheng B.-X."/>
        </authorList>
    </citation>
    <scope>NUCLEOTIDE SEQUENCE [LARGE SCALE GENOMIC DNA]</scope>
    <source>
        <strain evidence="2 3">Y14-15</strain>
    </source>
</reference>
<dbReference type="InterPro" id="IPR025285">
    <property type="entry name" value="DUF4145"/>
</dbReference>
<dbReference type="Proteomes" id="UP000238206">
    <property type="component" value="Unassembled WGS sequence"/>
</dbReference>
<evidence type="ECO:0000313" key="2">
    <source>
        <dbReference type="EMBL" id="PQP05531.1"/>
    </source>
</evidence>
<proteinExistence type="predicted"/>